<dbReference type="PANTHER" id="PTHR13402">
    <property type="entry name" value="RGPR-RELATED"/>
    <property type="match status" value="1"/>
</dbReference>
<keyword evidence="2 6" id="KW-0813">Transport</keyword>
<evidence type="ECO:0000256" key="5">
    <source>
        <dbReference type="ARBA" id="ARBA00024687"/>
    </source>
</evidence>
<keyword evidence="4 6" id="KW-0931">ER-Golgi transport</keyword>
<feature type="region of interest" description="Disordered" evidence="7">
    <location>
        <begin position="720"/>
        <end position="740"/>
    </location>
</feature>
<comment type="subcellular location">
    <subcellularLocation>
        <location evidence="6">Endoplasmic reticulum membrane</location>
    </subcellularLocation>
</comment>
<evidence type="ECO:0000256" key="4">
    <source>
        <dbReference type="ARBA" id="ARBA00022892"/>
    </source>
</evidence>
<feature type="region of interest" description="Disordered" evidence="7">
    <location>
        <begin position="289"/>
        <end position="319"/>
    </location>
</feature>
<dbReference type="GO" id="GO:0005789">
    <property type="term" value="C:endoplasmic reticulum membrane"/>
    <property type="evidence" value="ECO:0007669"/>
    <property type="project" value="UniProtKB-SubCell"/>
</dbReference>
<feature type="compositionally biased region" description="Polar residues" evidence="7">
    <location>
        <begin position="219"/>
        <end position="233"/>
    </location>
</feature>
<dbReference type="GO" id="GO:0007030">
    <property type="term" value="P:Golgi organization"/>
    <property type="evidence" value="ECO:0007669"/>
    <property type="project" value="TreeGrafter"/>
</dbReference>
<comment type="function">
    <text evidence="5 6">Involved in the initiation of assembly of the COPII coat required for the formation of transport vesicles from the endoplasmic reticulum (ER) and the selection of cargo molecules. Also involved in autophagy.</text>
</comment>
<feature type="compositionally biased region" description="Polar residues" evidence="7">
    <location>
        <begin position="243"/>
        <end position="254"/>
    </location>
</feature>
<protein>
    <recommendedName>
        <fullName evidence="6">Protein transport protein sec16</fullName>
    </recommendedName>
</protein>
<organism evidence="10 11">
    <name type="scientific">Funneliformis caledonium</name>
    <dbReference type="NCBI Taxonomy" id="1117310"/>
    <lineage>
        <taxon>Eukaryota</taxon>
        <taxon>Fungi</taxon>
        <taxon>Fungi incertae sedis</taxon>
        <taxon>Mucoromycota</taxon>
        <taxon>Glomeromycotina</taxon>
        <taxon>Glomeromycetes</taxon>
        <taxon>Glomerales</taxon>
        <taxon>Glomeraceae</taxon>
        <taxon>Funneliformis</taxon>
    </lineage>
</organism>
<feature type="domain" description="Sec16 central conserved" evidence="9">
    <location>
        <begin position="859"/>
        <end position="980"/>
    </location>
</feature>
<dbReference type="GO" id="GO:0070973">
    <property type="term" value="P:protein localization to endoplasmic reticulum exit site"/>
    <property type="evidence" value="ECO:0007669"/>
    <property type="project" value="TreeGrafter"/>
</dbReference>
<sequence>MEGNAFNLDQENSKIAGAAAALFSDSIEQSPFDSLASEQTTTDYSSHYDYNNGSNALQENTDGTVTNSMVTQQYGGFEYNHYHEGQYVNGTTESVTSPQANTITQNQHDYTGYGYDDASYTNGQDNSQFYYSQQQYYDPSQQQYDPYYYQTYNPNQTFDPNQAYNLNQPYDPSQTYYPNQTFDQNHYDPSLYSQDPSTYYQYTQQLTEINNSNEINFQNLTIDPNSNKELSNSKQKEGGEDMVNSNGIPNNTDSVGEVGTTYDGSKQNIYDALKSDAVPSNLFVDTFKSDNENREISSDNKENEENKETVEHSPTINQDIDPNFKIQEHLTISSSSDLTSPINDNVAAVTLVETIETNKESSQYTVTSSKKENASRINSPAENDNDLNGLENEDQEVNITYGDDRDIFEYQPQELESHPKSELSQAEPPVSLIDDSKIMSEVSAAGDTEEINDKPKDEPTKLDDLDDLVLGSASKPGNLELEGLANTHEGHSIPSQNIDTTALNSSYQYEYSGQYNYGYEHWGSNDENSRYQGYDPNLQTGDVTTGSEQVNYQYQGYDASQTSRGTTTETDLANYQYNEYDTNQTAAEPITEKEQILYQSYDTSQAGFDNTVATNYQYPAYETNQSAAIETVAEADQSNYQYLGYNMGEIAVDGTDGQGQFNYPYQEHETGQATIDNNDETSQANYQYTSYDASQINHQATSQPTVDNKVETEQSNYYQGYQHVPSHPSQTSPPPMSPSPKGSILISCPYPQCGGENKSTAKFCSDCGKQINSNVMRSIIPAVGISEVMTTEIYNNANAYSEQYSASSFASYGNHDTQYLERDSGVSLDPLQSDYQQYYGTDDVNAVNDPLGRTKGCRPIIAFGFGGKMFTMFPRTVQRFTSTDQSTPITKSAPGVFSVRVLKDIIPVSDITDFPGPLLMDNNRGGIKAKRKSVLKYLDDQIQVTETKLSSFNGEEIEKKELEMIIIVWNLFKIMFENDGMLIGSSKVEELVRNILVPFASKSDNDEVNFTVPADTSFEDLSQTPESTSLTYSVSSKAVDKLQELLLKGDRVVAINHAMNENLWAHALIIASCVNKDLWKEVVTGFIKREMGTQKGEALESNGRESLRVLYSLFAGQGQNAAKEFLPYSNLLNRITQSPAAAMIPTLPNTSHYSSNPNVPYGGASISTSHSSSSARDVPLDSLVKWRETIAMILANRTPGDNQVISALGDMLKECGWVHAAHICYMLSPTVSIISGSDAPNVRFTLLGMDYTHNLSISNFHNWQSLRMTEIYEFGLSLNSNDGGLPHLQAYKLLYAWWLADCGYLNESRRYCESIANIVKVYTKGSPYFHGCFLQKLKDLTQRLLEHGGNNNGQVNLI</sequence>
<dbReference type="GO" id="GO:0070971">
    <property type="term" value="C:endoplasmic reticulum exit site"/>
    <property type="evidence" value="ECO:0007669"/>
    <property type="project" value="TreeGrafter"/>
</dbReference>
<feature type="compositionally biased region" description="Basic and acidic residues" evidence="7">
    <location>
        <begin position="451"/>
        <end position="463"/>
    </location>
</feature>
<accession>A0A9N8WKT1</accession>
<comment type="caution">
    <text evidence="10">The sequence shown here is derived from an EMBL/GenBank/DDBJ whole genome shotgun (WGS) entry which is preliminary data.</text>
</comment>
<name>A0A9N8WKT1_9GLOM</name>
<dbReference type="InterPro" id="IPR024340">
    <property type="entry name" value="Sec16_CCD"/>
</dbReference>
<feature type="region of interest" description="Disordered" evidence="7">
    <location>
        <begin position="106"/>
        <end position="125"/>
    </location>
</feature>
<feature type="region of interest" description="Disordered" evidence="7">
    <location>
        <begin position="219"/>
        <end position="260"/>
    </location>
</feature>
<feature type="region of interest" description="Disordered" evidence="7">
    <location>
        <begin position="33"/>
        <end position="63"/>
    </location>
</feature>
<dbReference type="OrthoDB" id="8918678at2759"/>
<keyword evidence="6" id="KW-0072">Autophagy</keyword>
<dbReference type="GO" id="GO:0012507">
    <property type="term" value="C:ER to Golgi transport vesicle membrane"/>
    <property type="evidence" value="ECO:0007669"/>
    <property type="project" value="TreeGrafter"/>
</dbReference>
<evidence type="ECO:0000256" key="7">
    <source>
        <dbReference type="SAM" id="MobiDB-lite"/>
    </source>
</evidence>
<dbReference type="CDD" id="cd09233">
    <property type="entry name" value="ACE1-Sec16-like"/>
    <property type="match status" value="1"/>
</dbReference>
<keyword evidence="6" id="KW-0472">Membrane</keyword>
<dbReference type="EMBL" id="CAJVPQ010000533">
    <property type="protein sequence ID" value="CAG8490049.1"/>
    <property type="molecule type" value="Genomic_DNA"/>
</dbReference>
<evidence type="ECO:0000259" key="9">
    <source>
        <dbReference type="Pfam" id="PF12932"/>
    </source>
</evidence>
<feature type="compositionally biased region" description="Basic and acidic residues" evidence="7">
    <location>
        <begin position="289"/>
        <end position="311"/>
    </location>
</feature>
<dbReference type="Proteomes" id="UP000789570">
    <property type="component" value="Unassembled WGS sequence"/>
</dbReference>
<proteinExistence type="inferred from homology"/>
<dbReference type="PANTHER" id="PTHR13402:SF6">
    <property type="entry name" value="SECRETORY 16, ISOFORM I"/>
    <property type="match status" value="1"/>
</dbReference>
<gene>
    <name evidence="10" type="ORF">FCALED_LOCUS3162</name>
</gene>
<dbReference type="InterPro" id="IPR024298">
    <property type="entry name" value="Sec16_Sec23-bd"/>
</dbReference>
<evidence type="ECO:0000313" key="10">
    <source>
        <dbReference type="EMBL" id="CAG8490049.1"/>
    </source>
</evidence>
<dbReference type="Pfam" id="PF12932">
    <property type="entry name" value="Sec16"/>
    <property type="match status" value="1"/>
</dbReference>
<keyword evidence="6" id="KW-0653">Protein transport</keyword>
<feature type="domain" description="Sec16 Sec23-binding" evidence="8">
    <location>
        <begin position="1042"/>
        <end position="1349"/>
    </location>
</feature>
<evidence type="ECO:0000256" key="6">
    <source>
        <dbReference type="RuleBase" id="RU364101"/>
    </source>
</evidence>
<dbReference type="Gene3D" id="1.25.40.1030">
    <property type="match status" value="1"/>
</dbReference>
<evidence type="ECO:0000256" key="1">
    <source>
        <dbReference type="ARBA" id="ARBA00005927"/>
    </source>
</evidence>
<dbReference type="GO" id="GO:0006914">
    <property type="term" value="P:autophagy"/>
    <property type="evidence" value="ECO:0007669"/>
    <property type="project" value="UniProtKB-KW"/>
</dbReference>
<feature type="region of interest" description="Disordered" evidence="7">
    <location>
        <begin position="443"/>
        <end position="464"/>
    </location>
</feature>
<keyword evidence="11" id="KW-1185">Reference proteome</keyword>
<dbReference type="GO" id="GO:0015031">
    <property type="term" value="P:protein transport"/>
    <property type="evidence" value="ECO:0007669"/>
    <property type="project" value="UniProtKB-KW"/>
</dbReference>
<comment type="similarity">
    <text evidence="1 6">Belongs to the SEC16 family.</text>
</comment>
<feature type="region of interest" description="Disordered" evidence="7">
    <location>
        <begin position="359"/>
        <end position="392"/>
    </location>
</feature>
<evidence type="ECO:0000259" key="8">
    <source>
        <dbReference type="Pfam" id="PF12931"/>
    </source>
</evidence>
<evidence type="ECO:0000256" key="2">
    <source>
        <dbReference type="ARBA" id="ARBA00022448"/>
    </source>
</evidence>
<dbReference type="Pfam" id="PF12931">
    <property type="entry name" value="TPR_Sec16"/>
    <property type="match status" value="1"/>
</dbReference>
<evidence type="ECO:0000256" key="3">
    <source>
        <dbReference type="ARBA" id="ARBA00022824"/>
    </source>
</evidence>
<evidence type="ECO:0000313" key="11">
    <source>
        <dbReference type="Proteomes" id="UP000789570"/>
    </source>
</evidence>
<reference evidence="10" key="1">
    <citation type="submission" date="2021-06" db="EMBL/GenBank/DDBJ databases">
        <authorList>
            <person name="Kallberg Y."/>
            <person name="Tangrot J."/>
            <person name="Rosling A."/>
        </authorList>
    </citation>
    <scope>NUCLEOTIDE SEQUENCE</scope>
    <source>
        <strain evidence="10">UK204</strain>
    </source>
</reference>
<dbReference type="GO" id="GO:0016192">
    <property type="term" value="P:vesicle-mediated transport"/>
    <property type="evidence" value="ECO:0007669"/>
    <property type="project" value="UniProtKB-KW"/>
</dbReference>
<keyword evidence="3 6" id="KW-0256">Endoplasmic reticulum</keyword>